<dbReference type="InterPro" id="IPR036679">
    <property type="entry name" value="FlgN-like_sf"/>
</dbReference>
<reference evidence="3" key="2">
    <citation type="submission" date="2010-01" db="EMBL/GenBank/DDBJ databases">
        <title>The complete genome of Conexibacter woesei DSM 14684.</title>
        <authorList>
            <consortium name="US DOE Joint Genome Institute (JGI-PGF)"/>
            <person name="Lucas S."/>
            <person name="Copeland A."/>
            <person name="Lapidus A."/>
            <person name="Glavina del Rio T."/>
            <person name="Dalin E."/>
            <person name="Tice H."/>
            <person name="Bruce D."/>
            <person name="Goodwin L."/>
            <person name="Pitluck S."/>
            <person name="Kyrpides N."/>
            <person name="Mavromatis K."/>
            <person name="Ivanova N."/>
            <person name="Mikhailova N."/>
            <person name="Chertkov O."/>
            <person name="Brettin T."/>
            <person name="Detter J.C."/>
            <person name="Han C."/>
            <person name="Larimer F."/>
            <person name="Land M."/>
            <person name="Hauser L."/>
            <person name="Markowitz V."/>
            <person name="Cheng J.-F."/>
            <person name="Hugenholtz P."/>
            <person name="Woyke T."/>
            <person name="Wu D."/>
            <person name="Pukall R."/>
            <person name="Steenblock K."/>
            <person name="Schneider S."/>
            <person name="Klenk H.-P."/>
            <person name="Eisen J.A."/>
        </authorList>
    </citation>
    <scope>NUCLEOTIDE SEQUENCE [LARGE SCALE GENOMIC DNA]</scope>
    <source>
        <strain evidence="3">DSM 14684 / CIP 108061 / JCM 11494 / NBRC 100937 / ID131577</strain>
    </source>
</reference>
<keyword evidence="3" id="KW-1185">Reference proteome</keyword>
<gene>
    <name evidence="2" type="ordered locus">Cwoe_0023</name>
</gene>
<evidence type="ECO:0000313" key="3">
    <source>
        <dbReference type="Proteomes" id="UP000008229"/>
    </source>
</evidence>
<dbReference type="EMBL" id="CP001854">
    <property type="protein sequence ID" value="ADB48459.1"/>
    <property type="molecule type" value="Genomic_DNA"/>
</dbReference>
<keyword evidence="1" id="KW-1005">Bacterial flagellum biogenesis</keyword>
<sequence length="183" mass="19421">MSATALPHGGTGLPVDPLLTNDVVAHLDAQITSAARLLEIAMAQAAAIAERDVDAVVRQITAFQAELERRTRIEDERARLLARAGAALRLSPAEVTITRITLLMGPAEAQIAASRSAELQGLLSELSARHASNQALMRQELAFLDHLLNLIEPVTALGYEQGGGRNTMPAAPLPGHHALDLHA</sequence>
<proteinExistence type="predicted"/>
<dbReference type="AlphaFoldDB" id="D3F3X6"/>
<dbReference type="Gene3D" id="1.20.58.300">
    <property type="entry name" value="FlgN-like"/>
    <property type="match status" value="1"/>
</dbReference>
<dbReference type="Proteomes" id="UP000008229">
    <property type="component" value="Chromosome"/>
</dbReference>
<dbReference type="InterPro" id="IPR007809">
    <property type="entry name" value="FlgN-like"/>
</dbReference>
<dbReference type="GO" id="GO:0044780">
    <property type="term" value="P:bacterial-type flagellum assembly"/>
    <property type="evidence" value="ECO:0007669"/>
    <property type="project" value="InterPro"/>
</dbReference>
<dbReference type="RefSeq" id="WP_012931512.1">
    <property type="nucleotide sequence ID" value="NC_013739.1"/>
</dbReference>
<dbReference type="STRING" id="469383.Cwoe_0023"/>
<dbReference type="HOGENOM" id="CLU_1472823_0_0_11"/>
<evidence type="ECO:0008006" key="4">
    <source>
        <dbReference type="Google" id="ProtNLM"/>
    </source>
</evidence>
<evidence type="ECO:0000313" key="2">
    <source>
        <dbReference type="EMBL" id="ADB48459.1"/>
    </source>
</evidence>
<protein>
    <recommendedName>
        <fullName evidence="4">FlgN family protein</fullName>
    </recommendedName>
</protein>
<name>D3F3X6_CONWI</name>
<dbReference type="KEGG" id="cwo:Cwoe_0023"/>
<organism evidence="2 3">
    <name type="scientific">Conexibacter woesei (strain DSM 14684 / CCUG 47730 / CIP 108061 / JCM 11494 / NBRC 100937 / ID131577)</name>
    <dbReference type="NCBI Taxonomy" id="469383"/>
    <lineage>
        <taxon>Bacteria</taxon>
        <taxon>Bacillati</taxon>
        <taxon>Actinomycetota</taxon>
        <taxon>Thermoleophilia</taxon>
        <taxon>Solirubrobacterales</taxon>
        <taxon>Conexibacteraceae</taxon>
        <taxon>Conexibacter</taxon>
    </lineage>
</organism>
<evidence type="ECO:0000256" key="1">
    <source>
        <dbReference type="ARBA" id="ARBA00022795"/>
    </source>
</evidence>
<dbReference type="OrthoDB" id="5242867at2"/>
<reference evidence="2 3" key="1">
    <citation type="journal article" date="2010" name="Stand. Genomic Sci.">
        <title>Complete genome sequence of Conexibacter woesei type strain (ID131577).</title>
        <authorList>
            <person name="Pukall R."/>
            <person name="Lapidus A."/>
            <person name="Glavina Del Rio T."/>
            <person name="Copeland A."/>
            <person name="Tice H."/>
            <person name="Cheng J.-F."/>
            <person name="Lucas S."/>
            <person name="Chen F."/>
            <person name="Nolan M."/>
            <person name="Bruce D."/>
            <person name="Goodwin L."/>
            <person name="Pitluck S."/>
            <person name="Mavromatis K."/>
            <person name="Ivanova N."/>
            <person name="Ovchinnikova G."/>
            <person name="Pati A."/>
            <person name="Chen A."/>
            <person name="Palaniappan K."/>
            <person name="Land M."/>
            <person name="Hauser L."/>
            <person name="Chang Y.-J."/>
            <person name="Jeffries C.D."/>
            <person name="Chain P."/>
            <person name="Meincke L."/>
            <person name="Sims D."/>
            <person name="Brettin T."/>
            <person name="Detter J.C."/>
            <person name="Rohde M."/>
            <person name="Goeker M."/>
            <person name="Bristow J."/>
            <person name="Eisen J.A."/>
            <person name="Markowitz V."/>
            <person name="Kyrpides N.C."/>
            <person name="Klenk H.-P."/>
            <person name="Hugenholtz P."/>
        </authorList>
    </citation>
    <scope>NUCLEOTIDE SEQUENCE [LARGE SCALE GENOMIC DNA]</scope>
    <source>
        <strain evidence="3">DSM 14684 / CIP 108061 / JCM 11494 / NBRC 100937 / ID131577</strain>
    </source>
</reference>
<dbReference type="Pfam" id="PF05130">
    <property type="entry name" value="FlgN"/>
    <property type="match status" value="1"/>
</dbReference>
<dbReference type="SUPFAM" id="SSF140566">
    <property type="entry name" value="FlgN-like"/>
    <property type="match status" value="1"/>
</dbReference>
<accession>D3F3X6</accession>